<evidence type="ECO:0000313" key="9">
    <source>
        <dbReference type="EMBL" id="MDT0497587.1"/>
    </source>
</evidence>
<protein>
    <submittedName>
        <fullName evidence="9">TolC family outer membrane protein</fullName>
    </submittedName>
</protein>
<name>A0ABU2WIA1_9GAMM</name>
<dbReference type="Proteomes" id="UP001254608">
    <property type="component" value="Unassembled WGS sequence"/>
</dbReference>
<keyword evidence="3" id="KW-0813">Transport</keyword>
<evidence type="ECO:0000256" key="5">
    <source>
        <dbReference type="ARBA" id="ARBA00022692"/>
    </source>
</evidence>
<keyword evidence="10" id="KW-1185">Reference proteome</keyword>
<comment type="caution">
    <text evidence="9">The sequence shown here is derived from an EMBL/GenBank/DDBJ whole genome shotgun (WGS) entry which is preliminary data.</text>
</comment>
<keyword evidence="8" id="KW-0732">Signal</keyword>
<dbReference type="InterPro" id="IPR003423">
    <property type="entry name" value="OMP_efflux"/>
</dbReference>
<dbReference type="SUPFAM" id="SSF56954">
    <property type="entry name" value="Outer membrane efflux proteins (OEP)"/>
    <property type="match status" value="1"/>
</dbReference>
<keyword evidence="7" id="KW-0998">Cell outer membrane</keyword>
<dbReference type="NCBIfam" id="TIGR01844">
    <property type="entry name" value="type_I_sec_TolC"/>
    <property type="match status" value="1"/>
</dbReference>
<dbReference type="InterPro" id="IPR051906">
    <property type="entry name" value="TolC-like"/>
</dbReference>
<dbReference type="PANTHER" id="PTHR30026">
    <property type="entry name" value="OUTER MEMBRANE PROTEIN TOLC"/>
    <property type="match status" value="1"/>
</dbReference>
<comment type="subcellular location">
    <subcellularLocation>
        <location evidence="1">Cell outer membrane</location>
    </subcellularLocation>
</comment>
<sequence length="451" mass="49560">MGVMRLRHTMRRTCVLGALLLCGVSNAQSQAADLVTVYVNAIENNAAYRSAVMQYNAALEARPAARGKLLPQLGVQADYDWIRQEVDGTYYGFPAINSSDNFERYLYGAALSQTIFRMDQFIDLKKADSQIGQARLALATAKDELQVGVAKAYFALLGAQETLISVRAEKEAVGRQLDQMQGRFDSGMVADADLKAAQSRQDLVLAQEISAENEVEIARTQIELVSGRLFADVETLPADVPLPALEYDRVENWIDRAMQHNLPLLEQTLVAHIAGLEYDKARSKRLPQIDLLGTYAFFDQDGSISGAREDLDERIGVSVTLPIYSGGQISTGIRYADKLWKSEQALLENARAQALQSTRSGFLNARSALARSHALENAVQSAIAAEEAAQVGFDVGTRTQAELLNAVRERYAAQRDFALARYAYLLSTLELKQAAGKLTAADLDEINSMLR</sequence>
<evidence type="ECO:0000256" key="3">
    <source>
        <dbReference type="ARBA" id="ARBA00022448"/>
    </source>
</evidence>
<keyword evidence="6" id="KW-0472">Membrane</keyword>
<proteinExistence type="inferred from homology"/>
<evidence type="ECO:0000256" key="4">
    <source>
        <dbReference type="ARBA" id="ARBA00022452"/>
    </source>
</evidence>
<feature type="signal peptide" evidence="8">
    <location>
        <begin position="1"/>
        <end position="27"/>
    </location>
</feature>
<evidence type="ECO:0000256" key="7">
    <source>
        <dbReference type="ARBA" id="ARBA00023237"/>
    </source>
</evidence>
<gene>
    <name evidence="9" type="ORF">RM530_09455</name>
</gene>
<feature type="chain" id="PRO_5046158058" evidence="8">
    <location>
        <begin position="28"/>
        <end position="451"/>
    </location>
</feature>
<dbReference type="PANTHER" id="PTHR30026:SF20">
    <property type="entry name" value="OUTER MEMBRANE PROTEIN TOLC"/>
    <property type="match status" value="1"/>
</dbReference>
<evidence type="ECO:0000256" key="8">
    <source>
        <dbReference type="SAM" id="SignalP"/>
    </source>
</evidence>
<dbReference type="Pfam" id="PF02321">
    <property type="entry name" value="OEP"/>
    <property type="match status" value="2"/>
</dbReference>
<evidence type="ECO:0000313" key="10">
    <source>
        <dbReference type="Proteomes" id="UP001254608"/>
    </source>
</evidence>
<dbReference type="EMBL" id="JAVRIC010000011">
    <property type="protein sequence ID" value="MDT0497587.1"/>
    <property type="molecule type" value="Genomic_DNA"/>
</dbReference>
<evidence type="ECO:0000256" key="6">
    <source>
        <dbReference type="ARBA" id="ARBA00023136"/>
    </source>
</evidence>
<keyword evidence="5" id="KW-0812">Transmembrane</keyword>
<dbReference type="RefSeq" id="WP_311364979.1">
    <property type="nucleotide sequence ID" value="NZ_JAVRIC010000011.1"/>
</dbReference>
<reference evidence="9 10" key="1">
    <citation type="submission" date="2023-09" db="EMBL/GenBank/DDBJ databases">
        <authorList>
            <person name="Rey-Velasco X."/>
        </authorList>
    </citation>
    <scope>NUCLEOTIDE SEQUENCE [LARGE SCALE GENOMIC DNA]</scope>
    <source>
        <strain evidence="9 10">W345</strain>
    </source>
</reference>
<keyword evidence="4" id="KW-1134">Transmembrane beta strand</keyword>
<dbReference type="InterPro" id="IPR010130">
    <property type="entry name" value="T1SS_OMP_TolC"/>
</dbReference>
<evidence type="ECO:0000256" key="2">
    <source>
        <dbReference type="ARBA" id="ARBA00007613"/>
    </source>
</evidence>
<organism evidence="9 10">
    <name type="scientific">Banduia mediterranea</name>
    <dbReference type="NCBI Taxonomy" id="3075609"/>
    <lineage>
        <taxon>Bacteria</taxon>
        <taxon>Pseudomonadati</taxon>
        <taxon>Pseudomonadota</taxon>
        <taxon>Gammaproteobacteria</taxon>
        <taxon>Nevskiales</taxon>
        <taxon>Algiphilaceae</taxon>
        <taxon>Banduia</taxon>
    </lineage>
</organism>
<comment type="similarity">
    <text evidence="2">Belongs to the outer membrane factor (OMF) (TC 1.B.17) family.</text>
</comment>
<dbReference type="Gene3D" id="1.20.1600.10">
    <property type="entry name" value="Outer membrane efflux proteins (OEP)"/>
    <property type="match status" value="1"/>
</dbReference>
<evidence type="ECO:0000256" key="1">
    <source>
        <dbReference type="ARBA" id="ARBA00004442"/>
    </source>
</evidence>
<accession>A0ABU2WIA1</accession>